<dbReference type="EMBL" id="JAKMXF010000111">
    <property type="protein sequence ID" value="KAI6657685.1"/>
    <property type="molecule type" value="Genomic_DNA"/>
</dbReference>
<keyword evidence="5" id="KW-0812">Transmembrane</keyword>
<proteinExistence type="predicted"/>
<dbReference type="InterPro" id="IPR001190">
    <property type="entry name" value="SRCR"/>
</dbReference>
<evidence type="ECO:0000256" key="6">
    <source>
        <dbReference type="SAM" id="SignalP"/>
    </source>
</evidence>
<evidence type="ECO:0000256" key="2">
    <source>
        <dbReference type="ARBA" id="ARBA00023157"/>
    </source>
</evidence>
<accession>A0AAV7KAF9</accession>
<organism evidence="9 10">
    <name type="scientific">Oopsacas minuta</name>
    <dbReference type="NCBI Taxonomy" id="111878"/>
    <lineage>
        <taxon>Eukaryota</taxon>
        <taxon>Metazoa</taxon>
        <taxon>Porifera</taxon>
        <taxon>Hexactinellida</taxon>
        <taxon>Hexasterophora</taxon>
        <taxon>Lyssacinosida</taxon>
        <taxon>Leucopsacidae</taxon>
        <taxon>Oopsacas</taxon>
    </lineage>
</organism>
<dbReference type="PROSITE" id="PS50026">
    <property type="entry name" value="EGF_3"/>
    <property type="match status" value="2"/>
</dbReference>
<name>A0AAV7KAF9_9METZ</name>
<feature type="chain" id="PRO_5043641949" evidence="6">
    <location>
        <begin position="21"/>
        <end position="426"/>
    </location>
</feature>
<keyword evidence="3" id="KW-0245">EGF-like domain</keyword>
<evidence type="ECO:0000313" key="9">
    <source>
        <dbReference type="EMBL" id="KAI6657685.1"/>
    </source>
</evidence>
<dbReference type="PANTHER" id="PTHR14949">
    <property type="entry name" value="EGF-LIKE-DOMAIN, MULTIPLE 7, 8"/>
    <property type="match status" value="1"/>
</dbReference>
<dbReference type="Gene3D" id="2.10.25.10">
    <property type="entry name" value="Laminin"/>
    <property type="match status" value="3"/>
</dbReference>
<keyword evidence="2 4" id="KW-1015">Disulfide bond</keyword>
<feature type="signal peptide" evidence="6">
    <location>
        <begin position="1"/>
        <end position="20"/>
    </location>
</feature>
<sequence length="426" mass="46605">MLVFALLLIAGTVVLQTSSSCNFGETKSRYGRLQICENGDTYSDVCFSGWSLNESSVFCLSGDRPGAEESWEEGGRTSGVKVDCIGTELHLSECRYSVVDECFELLRVTCQMCDDENPCPATGVCVDDTTCECINNCENGGSCHAGMCYCPSGYSGDTCEDILCPLGCQNGGNCLSNGTCECPGLYYGDSCQNLSCQPDCQNDGNCTSNGTCECTGLYYGDSCQNLSCQPDCQNDGNCLSNGTCECPGLYYGDSCERILCLKECQNNGSCLTNCTCVCFDHSSDDSFGNNLFNSDCLIPNSITSIPDNWLILCVIISTTFMVGCGCGVLCVCLCTLFCIAIKKVKCNQSHRVQRIYSNSNFPNKESSDVETKTPKRTRSIVYSYAIPWDFMRSRFHHDTKDHNTQPTSITPYAVRYFDNIKIEELT</sequence>
<dbReference type="InterPro" id="IPR050969">
    <property type="entry name" value="Dev_Signal_Modulators"/>
</dbReference>
<dbReference type="Proteomes" id="UP001165289">
    <property type="component" value="Unassembled WGS sequence"/>
</dbReference>
<dbReference type="SUPFAM" id="SSF56487">
    <property type="entry name" value="SRCR-like"/>
    <property type="match status" value="1"/>
</dbReference>
<dbReference type="PANTHER" id="PTHR14949:SF56">
    <property type="entry name" value="EGF-LIKE-DOMAIN, MULTIPLE 7"/>
    <property type="match status" value="1"/>
</dbReference>
<gene>
    <name evidence="9" type="ORF">LOD99_429</name>
</gene>
<evidence type="ECO:0000256" key="3">
    <source>
        <dbReference type="PROSITE-ProRule" id="PRU00076"/>
    </source>
</evidence>
<dbReference type="InterPro" id="IPR000742">
    <property type="entry name" value="EGF"/>
</dbReference>
<feature type="transmembrane region" description="Helical" evidence="5">
    <location>
        <begin position="309"/>
        <end position="341"/>
    </location>
</feature>
<comment type="caution">
    <text evidence="4">Lacks conserved residue(s) required for the propagation of feature annotation.</text>
</comment>
<keyword evidence="5" id="KW-1133">Transmembrane helix</keyword>
<feature type="disulfide bond" evidence="3">
    <location>
        <begin position="182"/>
        <end position="191"/>
    </location>
</feature>
<dbReference type="PROSITE" id="PS50287">
    <property type="entry name" value="SRCR_2"/>
    <property type="match status" value="1"/>
</dbReference>
<dbReference type="SMART" id="SM00181">
    <property type="entry name" value="EGF"/>
    <property type="match status" value="5"/>
</dbReference>
<feature type="domain" description="EGF-like" evidence="7">
    <location>
        <begin position="160"/>
        <end position="192"/>
    </location>
</feature>
<keyword evidence="10" id="KW-1185">Reference proteome</keyword>
<dbReference type="GO" id="GO:0016020">
    <property type="term" value="C:membrane"/>
    <property type="evidence" value="ECO:0007669"/>
    <property type="project" value="InterPro"/>
</dbReference>
<dbReference type="PROSITE" id="PS00022">
    <property type="entry name" value="EGF_1"/>
    <property type="match status" value="2"/>
</dbReference>
<keyword evidence="5" id="KW-0472">Membrane</keyword>
<evidence type="ECO:0000259" key="8">
    <source>
        <dbReference type="PROSITE" id="PS50287"/>
    </source>
</evidence>
<feature type="disulfide bond" evidence="4">
    <location>
        <begin position="84"/>
        <end position="94"/>
    </location>
</feature>
<feature type="disulfide bond" evidence="3">
    <location>
        <begin position="228"/>
        <end position="238"/>
    </location>
</feature>
<protein>
    <submittedName>
        <fullName evidence="9">von Willebrand factor D and EGF domain-containing protein-like</fullName>
    </submittedName>
</protein>
<dbReference type="AlphaFoldDB" id="A0AAV7KAF9"/>
<feature type="domain" description="SRCR" evidence="8">
    <location>
        <begin position="6"/>
        <end position="111"/>
    </location>
</feature>
<evidence type="ECO:0000256" key="5">
    <source>
        <dbReference type="SAM" id="Phobius"/>
    </source>
</evidence>
<feature type="disulfide bond" evidence="3">
    <location>
        <begin position="164"/>
        <end position="174"/>
    </location>
</feature>
<evidence type="ECO:0000256" key="4">
    <source>
        <dbReference type="PROSITE-ProRule" id="PRU00196"/>
    </source>
</evidence>
<dbReference type="SMART" id="SM00202">
    <property type="entry name" value="SR"/>
    <property type="match status" value="1"/>
</dbReference>
<keyword evidence="1 6" id="KW-0732">Signal</keyword>
<feature type="domain" description="EGF-like" evidence="7">
    <location>
        <begin position="224"/>
        <end position="256"/>
    </location>
</feature>
<evidence type="ECO:0000259" key="7">
    <source>
        <dbReference type="PROSITE" id="PS50026"/>
    </source>
</evidence>
<feature type="disulfide bond" evidence="3">
    <location>
        <begin position="246"/>
        <end position="255"/>
    </location>
</feature>
<evidence type="ECO:0000256" key="1">
    <source>
        <dbReference type="ARBA" id="ARBA00022729"/>
    </source>
</evidence>
<dbReference type="InterPro" id="IPR036772">
    <property type="entry name" value="SRCR-like_dom_sf"/>
</dbReference>
<evidence type="ECO:0000313" key="10">
    <source>
        <dbReference type="Proteomes" id="UP001165289"/>
    </source>
</evidence>
<comment type="caution">
    <text evidence="9">The sequence shown here is derived from an EMBL/GenBank/DDBJ whole genome shotgun (WGS) entry which is preliminary data.</text>
</comment>
<reference evidence="9 10" key="1">
    <citation type="journal article" date="2023" name="BMC Biol.">
        <title>The compact genome of the sponge Oopsacas minuta (Hexactinellida) is lacking key metazoan core genes.</title>
        <authorList>
            <person name="Santini S."/>
            <person name="Schenkelaars Q."/>
            <person name="Jourda C."/>
            <person name="Duchesne M."/>
            <person name="Belahbib H."/>
            <person name="Rocher C."/>
            <person name="Selva M."/>
            <person name="Riesgo A."/>
            <person name="Vervoort M."/>
            <person name="Leys S.P."/>
            <person name="Kodjabachian L."/>
            <person name="Le Bivic A."/>
            <person name="Borchiellini C."/>
            <person name="Claverie J.M."/>
            <person name="Renard E."/>
        </authorList>
    </citation>
    <scope>NUCLEOTIDE SEQUENCE [LARGE SCALE GENOMIC DNA]</scope>
    <source>
        <strain evidence="9">SPO-2</strain>
    </source>
</reference>